<keyword evidence="3" id="KW-1185">Reference proteome</keyword>
<gene>
    <name evidence="2" type="ORF">F3J40_20885</name>
</gene>
<sequence length="137" mass="14682">MADRIKQGFYLHPDDPADVKCREVIESVSQRVRGDFIRQAVIAGCALHTLDPRLPKLLSTLFDGSLSDEQLIAMVRQVSGWKPSEADIGEVVKAAISVSGGAAAPAEEIADTKAEAESSGAPNKVRANMNSMFGKKE</sequence>
<dbReference type="Pfam" id="PF10784">
    <property type="entry name" value="Plasmid_stab_B"/>
    <property type="match status" value="1"/>
</dbReference>
<accession>A0ABX0RG45</accession>
<dbReference type="Gene3D" id="6.10.290.20">
    <property type="match status" value="1"/>
</dbReference>
<dbReference type="InterPro" id="IPR038307">
    <property type="entry name" value="StbB_sf"/>
</dbReference>
<dbReference type="EMBL" id="VWXF01000011">
    <property type="protein sequence ID" value="NIF24027.1"/>
    <property type="molecule type" value="Genomic_DNA"/>
</dbReference>
<evidence type="ECO:0000313" key="2">
    <source>
        <dbReference type="EMBL" id="NIF24027.1"/>
    </source>
</evidence>
<evidence type="ECO:0000313" key="3">
    <source>
        <dbReference type="Proteomes" id="UP001515683"/>
    </source>
</evidence>
<protein>
    <submittedName>
        <fullName evidence="2">Plasmid stability protein</fullName>
    </submittedName>
</protein>
<evidence type="ECO:0000256" key="1">
    <source>
        <dbReference type="SAM" id="MobiDB-lite"/>
    </source>
</evidence>
<dbReference type="Proteomes" id="UP001515683">
    <property type="component" value="Unassembled WGS sequence"/>
</dbReference>
<comment type="caution">
    <text evidence="2">The sequence shown here is derived from an EMBL/GenBank/DDBJ whole genome shotgun (WGS) entry which is preliminary data.</text>
</comment>
<name>A0ABX0RG45_9GAMM</name>
<dbReference type="RefSeq" id="WP_167017763.1">
    <property type="nucleotide sequence ID" value="NZ_VWXF01000011.1"/>
</dbReference>
<dbReference type="InterPro" id="IPR019720">
    <property type="entry name" value="Plasmid_stability_protein_StbB"/>
</dbReference>
<reference evidence="2 3" key="1">
    <citation type="journal article" date="2019" name="bioRxiv">
        <title>Bacteria contribute to plant secondary compound degradation in a generalist herbivore system.</title>
        <authorList>
            <person name="Francoeur C.B."/>
            <person name="Khadempour L."/>
            <person name="Moreira-Soto R.D."/>
            <person name="Gotting K."/>
            <person name="Book A.J."/>
            <person name="Pinto-Tomas A.A."/>
            <person name="Keefover-Ring K."/>
            <person name="Currie C.R."/>
        </authorList>
    </citation>
    <scope>NUCLEOTIDE SEQUENCE [LARGE SCALE GENOMIC DNA]</scope>
    <source>
        <strain evidence="2">Acro-835</strain>
    </source>
</reference>
<feature type="region of interest" description="Disordered" evidence="1">
    <location>
        <begin position="112"/>
        <end position="137"/>
    </location>
</feature>
<proteinExistence type="predicted"/>
<organism evidence="2 3">
    <name type="scientific">Candidatus Pantoea multigeneris</name>
    <dbReference type="NCBI Taxonomy" id="2608357"/>
    <lineage>
        <taxon>Bacteria</taxon>
        <taxon>Pseudomonadati</taxon>
        <taxon>Pseudomonadota</taxon>
        <taxon>Gammaproteobacteria</taxon>
        <taxon>Enterobacterales</taxon>
        <taxon>Erwiniaceae</taxon>
        <taxon>Pantoea</taxon>
    </lineage>
</organism>